<evidence type="ECO:0000256" key="3">
    <source>
        <dbReference type="PROSITE-ProRule" id="PRU01106"/>
    </source>
</evidence>
<evidence type="ECO:0000313" key="5">
    <source>
        <dbReference type="EMBL" id="WXB18118.1"/>
    </source>
</evidence>
<name>A0ABZ2M6A2_9BACT</name>
<evidence type="ECO:0000313" key="6">
    <source>
        <dbReference type="Proteomes" id="UP001370348"/>
    </source>
</evidence>
<evidence type="ECO:0000259" key="4">
    <source>
        <dbReference type="PROSITE" id="PS51770"/>
    </source>
</evidence>
<evidence type="ECO:0000256" key="2">
    <source>
        <dbReference type="ARBA" id="ARBA00022801"/>
    </source>
</evidence>
<dbReference type="CDD" id="cd03442">
    <property type="entry name" value="BFIT_BACH"/>
    <property type="match status" value="1"/>
</dbReference>
<dbReference type="PANTHER" id="PTHR11049:SF24">
    <property type="entry name" value="CYTOSOLIC ACYL COENZYME A THIOESTER HYDROLASE"/>
    <property type="match status" value="1"/>
</dbReference>
<dbReference type="RefSeq" id="WP_394827759.1">
    <property type="nucleotide sequence ID" value="NZ_CP089984.1"/>
</dbReference>
<dbReference type="InterPro" id="IPR029069">
    <property type="entry name" value="HotDog_dom_sf"/>
</dbReference>
<dbReference type="InterPro" id="IPR006683">
    <property type="entry name" value="Thioestr_dom"/>
</dbReference>
<accession>A0ABZ2M6A2</accession>
<evidence type="ECO:0000256" key="1">
    <source>
        <dbReference type="ARBA" id="ARBA00010458"/>
    </source>
</evidence>
<comment type="similarity">
    <text evidence="1">Belongs to the acyl coenzyme A hydrolase family.</text>
</comment>
<dbReference type="InterPro" id="IPR033120">
    <property type="entry name" value="HOTDOG_ACOT"/>
</dbReference>
<dbReference type="PANTHER" id="PTHR11049">
    <property type="entry name" value="ACYL COENZYME A THIOESTER HYDROLASE"/>
    <property type="match status" value="1"/>
</dbReference>
<gene>
    <name evidence="5" type="ORF">LZC94_12760</name>
</gene>
<proteinExistence type="inferred from homology"/>
<protein>
    <submittedName>
        <fullName evidence="5">Acyl-CoA thioesterase</fullName>
    </submittedName>
</protein>
<dbReference type="InterPro" id="IPR040170">
    <property type="entry name" value="Cytosol_ACT"/>
</dbReference>
<dbReference type="Proteomes" id="UP001370348">
    <property type="component" value="Chromosome"/>
</dbReference>
<dbReference type="EMBL" id="CP089984">
    <property type="protein sequence ID" value="WXB18118.1"/>
    <property type="molecule type" value="Genomic_DNA"/>
</dbReference>
<keyword evidence="2 3" id="KW-0378">Hydrolase</keyword>
<sequence length="190" mass="20821">MEEIMARESSSESNLVVAAPAARPSMIRELDQREKVGAGRLTEVRLIEMVFPEHTNHYGTLFGGQALALMDKAAFIVASRYVRRAVVTASSDKVDFHVPVRQGQLVELIARIVATGKTSIQVEVELWAEDLLTGDRQLGTRGRFVLVALDAHGRSTMVPALPQDASSTAEVLPFATNRERTSAPYLCTNE</sequence>
<dbReference type="PROSITE" id="PS51770">
    <property type="entry name" value="HOTDOG_ACOT"/>
    <property type="match status" value="1"/>
</dbReference>
<keyword evidence="6" id="KW-1185">Reference proteome</keyword>
<feature type="domain" description="HotDog ACOT-type" evidence="4">
    <location>
        <begin position="40"/>
        <end position="152"/>
    </location>
</feature>
<dbReference type="Pfam" id="PF03061">
    <property type="entry name" value="4HBT"/>
    <property type="match status" value="1"/>
</dbReference>
<dbReference type="SUPFAM" id="SSF54637">
    <property type="entry name" value="Thioesterase/thiol ester dehydrase-isomerase"/>
    <property type="match status" value="1"/>
</dbReference>
<organism evidence="5 6">
    <name type="scientific">Pendulispora albinea</name>
    <dbReference type="NCBI Taxonomy" id="2741071"/>
    <lineage>
        <taxon>Bacteria</taxon>
        <taxon>Pseudomonadati</taxon>
        <taxon>Myxococcota</taxon>
        <taxon>Myxococcia</taxon>
        <taxon>Myxococcales</taxon>
        <taxon>Sorangiineae</taxon>
        <taxon>Pendulisporaceae</taxon>
        <taxon>Pendulispora</taxon>
    </lineage>
</organism>
<reference evidence="5 6" key="1">
    <citation type="submission" date="2021-12" db="EMBL/GenBank/DDBJ databases">
        <title>Discovery of the Pendulisporaceae a myxobacterial family with distinct sporulation behavior and unique specialized metabolism.</title>
        <authorList>
            <person name="Garcia R."/>
            <person name="Popoff A."/>
            <person name="Bader C.D."/>
            <person name="Loehr J."/>
            <person name="Walesch S."/>
            <person name="Walt C."/>
            <person name="Boldt J."/>
            <person name="Bunk B."/>
            <person name="Haeckl F.J.F.P.J."/>
            <person name="Gunesch A.P."/>
            <person name="Birkelbach J."/>
            <person name="Nuebel U."/>
            <person name="Pietschmann T."/>
            <person name="Bach T."/>
            <person name="Mueller R."/>
        </authorList>
    </citation>
    <scope>NUCLEOTIDE SEQUENCE [LARGE SCALE GENOMIC DNA]</scope>
    <source>
        <strain evidence="5 6">MSr11954</strain>
    </source>
</reference>
<dbReference type="Gene3D" id="3.10.129.10">
    <property type="entry name" value="Hotdog Thioesterase"/>
    <property type="match status" value="1"/>
</dbReference>